<evidence type="ECO:0000256" key="1">
    <source>
        <dbReference type="ARBA" id="ARBA00008894"/>
    </source>
</evidence>
<dbReference type="SUPFAM" id="SSF52058">
    <property type="entry name" value="L domain-like"/>
    <property type="match status" value="3"/>
</dbReference>
<dbReference type="Proteomes" id="UP001165190">
    <property type="component" value="Unassembled WGS sequence"/>
</dbReference>
<sequence>MAGEFCLAAASNAVGTLMVDYLVKPIERRIRYLFRFPKLVRHFRLQQNNLNREQTRVNGDVKEAKLQIRTQVIEDCVNEWLTDAENTLKDAQSLDSRIEENKRCFRWCPNWSWRYRLSKEIEKKTEYISKLVQGSQFKRIGHRAELPGLEFFPSSGILPSKTSTAALNKVMEALKDEKVNMIGVWGMGGVGKTTLVKRVGKRAKELKHFQAIKVDVSQTPNVGDIQNKIADLLNLKFEKTTTEGKAEELWVRLEKEEKVLVILDDVWKEVDLKEIGLPLNENGKGCKIILATRSMSVCQDMKCQPTVPVDVLDDDEAWALFRMKAELDERVSTDILGEAKKVAEECKGLPVAIVTVAKALKGTKSRNGWEMARKKLESNRLIEIGNIGADEKNAYACIRTSYDYLGKETTKRCFLWCALYPEDHSIDMEYLVRNAWALNLYPMAESVEDVRNEVLEALKYLKDCCLLLEDRQRHVKLHDMVRDVALWITSKEESGFMIKSCFGLLNDSLEPCMAISLLDNESKKFPEKLVCPKLEFLLLNNCVVQGLCFQGMQELKVLSLTMGEDYGRFISLYPLKFLGKLRSLHLEDFQDFSFLGNLRTLEIFSSRGPGSGGLADELRKLENLKILDLADTRFSNGFPGDVIRRLSKLEELYLRCMEGENTAILLEINFLTSLTTLSLAVSSLHFPKDFRFPKLKRYEICINRSGSMIFSTGERRLQVERSLIVQRIDLNQVSQLLENIESLGVAELEDECLSDKTQRVLVPKFLQYLKKLSIVACGNLKVVFQNVQENNESLLSNLKLLYLEQLPKLSHIWELPIQHVRLEALVELKIWSCPSLKSIFSISLAQSLALLEYLDIRCCGELKQIVTESESDEEEISTTINSPNSLCFPKLRKVHISKCDGLEYIFPTMMAPQGLPQLENLRVHDCGQLKQLVRRIEGRTENDVELQPLTKFSVSGCPLLSDSFVGLKVEEAHLEDVRLSAFMGSFSCQNYLQLGGTTEDHNVVPEANKDGLNGLTSLHLSSCKDLECLVDTTTGNGPTSAFTHLKILKITHSHGLETLCNGLPPQGLRWILKGSAHSFSLQSLKVVNIGECGKLESLFSLSLIQSLVMLEELRISRCHGLKTLIAELENNDDETESNSSLLTLFLPKLKTLDISDCQKLEYALPITAAKGLPALATISISGCGKLKQVFRTVKEQNGVEQDGIVCLGNLQYLRLRFLWNLSCFAPENYIFKAPALETLKVDVNPELMNFAVSQVGKKRKLKLIVTGFQQLQEVFRNDEENQAPPLLSNVEHLKLQYLPELRWIVKVPTHSVSFQSLLVLEIVGCHELKYLFSLSAIQTIRSLQQLKIAYCKELKSVFMELERSDDNNIESSTLYLPNLKTVDISACPNVEYVSPLALAGGLPFLQEIRLRDLENLCSFFAENSNIVEAHALEILQVIECPRFTIIIQNEANKSLSVKELVFRPWSLKMASVRPLGQISPGLEYLTMGNFEQVFQLHGGYSISNLEDLRISNMIWLRHIWKGPIRFATNLRILHIISCDGLTYIFPIMLIQNLPHLNHLRIEYCEKLEQIIAIDDSSASSQGLPFQMKIEFPQLQEMELSGLPSLVSFSPLGYHLVFPSLNSFKVVNCKKMITSFMMDYSTLAVHAKTEQQVIKELPPNRDIKWDCRRPLFLKTLLKEVPQYVEEAEEISTLN</sequence>
<evidence type="ECO:0000313" key="9">
    <source>
        <dbReference type="Proteomes" id="UP001165190"/>
    </source>
</evidence>
<evidence type="ECO:0000256" key="3">
    <source>
        <dbReference type="ARBA" id="ARBA00022737"/>
    </source>
</evidence>
<dbReference type="GO" id="GO:0043531">
    <property type="term" value="F:ADP binding"/>
    <property type="evidence" value="ECO:0007669"/>
    <property type="project" value="InterPro"/>
</dbReference>
<dbReference type="SMART" id="SM00382">
    <property type="entry name" value="AAA"/>
    <property type="match status" value="1"/>
</dbReference>
<dbReference type="GO" id="GO:0006952">
    <property type="term" value="P:defense response"/>
    <property type="evidence" value="ECO:0007669"/>
    <property type="project" value="UniProtKB-KW"/>
</dbReference>
<keyword evidence="3" id="KW-0677">Repeat</keyword>
<comment type="similarity">
    <text evidence="1">Belongs to the disease resistance NB-LRR family.</text>
</comment>
<evidence type="ECO:0000256" key="2">
    <source>
        <dbReference type="ARBA" id="ARBA00022614"/>
    </source>
</evidence>
<reference evidence="8" key="1">
    <citation type="submission" date="2023-05" db="EMBL/GenBank/DDBJ databases">
        <title>Genome and transcriptome analyses reveal genes involved in the formation of fine ridges on petal epidermal cells in Hibiscus trionum.</title>
        <authorList>
            <person name="Koshimizu S."/>
            <person name="Masuda S."/>
            <person name="Ishii T."/>
            <person name="Shirasu K."/>
            <person name="Hoshino A."/>
            <person name="Arita M."/>
        </authorList>
    </citation>
    <scope>NUCLEOTIDE SEQUENCE</scope>
    <source>
        <strain evidence="8">Hamamatsu line</strain>
    </source>
</reference>
<dbReference type="Gene3D" id="1.10.8.430">
    <property type="entry name" value="Helical domain of apoptotic protease-activating factors"/>
    <property type="match status" value="1"/>
</dbReference>
<feature type="domain" description="AAA+ ATPase" evidence="7">
    <location>
        <begin position="178"/>
        <end position="332"/>
    </location>
</feature>
<dbReference type="InterPro" id="IPR057135">
    <property type="entry name" value="At4g27190-like_LRR"/>
</dbReference>
<protein>
    <recommendedName>
        <fullName evidence="7">AAA+ ATPase domain-containing protein</fullName>
    </recommendedName>
</protein>
<dbReference type="InterPro" id="IPR003593">
    <property type="entry name" value="AAA+_ATPase"/>
</dbReference>
<name>A0A9W7JE54_HIBTR</name>
<dbReference type="SUPFAM" id="SSF52540">
    <property type="entry name" value="P-loop containing nucleoside triphosphate hydrolases"/>
    <property type="match status" value="1"/>
</dbReference>
<keyword evidence="6" id="KW-0067">ATP-binding</keyword>
<evidence type="ECO:0000256" key="5">
    <source>
        <dbReference type="ARBA" id="ARBA00022821"/>
    </source>
</evidence>
<dbReference type="PANTHER" id="PTHR33463">
    <property type="entry name" value="NB-ARC DOMAIN-CONTAINING PROTEIN-RELATED"/>
    <property type="match status" value="1"/>
</dbReference>
<dbReference type="Gene3D" id="3.40.50.300">
    <property type="entry name" value="P-loop containing nucleotide triphosphate hydrolases"/>
    <property type="match status" value="1"/>
</dbReference>
<evidence type="ECO:0000256" key="6">
    <source>
        <dbReference type="ARBA" id="ARBA00022840"/>
    </source>
</evidence>
<dbReference type="OrthoDB" id="956950at2759"/>
<dbReference type="EMBL" id="BSYR01000056">
    <property type="protein sequence ID" value="GMJ10049.1"/>
    <property type="molecule type" value="Genomic_DNA"/>
</dbReference>
<dbReference type="InterPro" id="IPR042197">
    <property type="entry name" value="Apaf_helical"/>
</dbReference>
<evidence type="ECO:0000256" key="4">
    <source>
        <dbReference type="ARBA" id="ARBA00022741"/>
    </source>
</evidence>
<evidence type="ECO:0000259" key="7">
    <source>
        <dbReference type="SMART" id="SM00382"/>
    </source>
</evidence>
<dbReference type="Gene3D" id="1.10.10.10">
    <property type="entry name" value="Winged helix-like DNA-binding domain superfamily/Winged helix DNA-binding domain"/>
    <property type="match status" value="1"/>
</dbReference>
<keyword evidence="4" id="KW-0547">Nucleotide-binding</keyword>
<keyword evidence="9" id="KW-1185">Reference proteome</keyword>
<dbReference type="PANTHER" id="PTHR33463:SF203">
    <property type="entry name" value="AAA+ ATPASE DOMAIN-CONTAINING PROTEIN"/>
    <property type="match status" value="1"/>
</dbReference>
<keyword evidence="2" id="KW-0433">Leucine-rich repeat</keyword>
<gene>
    <name evidence="8" type="ORF">HRI_004673900</name>
</gene>
<accession>A0A9W7JE54</accession>
<dbReference type="InterPro" id="IPR050905">
    <property type="entry name" value="Plant_NBS-LRR"/>
</dbReference>
<dbReference type="Pfam" id="PF23247">
    <property type="entry name" value="LRR_RPS2"/>
    <property type="match status" value="5"/>
</dbReference>
<dbReference type="InterPro" id="IPR027417">
    <property type="entry name" value="P-loop_NTPase"/>
</dbReference>
<dbReference type="InterPro" id="IPR032675">
    <property type="entry name" value="LRR_dom_sf"/>
</dbReference>
<dbReference type="InterPro" id="IPR036388">
    <property type="entry name" value="WH-like_DNA-bd_sf"/>
</dbReference>
<dbReference type="Pfam" id="PF00931">
    <property type="entry name" value="NB-ARC"/>
    <property type="match status" value="1"/>
</dbReference>
<dbReference type="InterPro" id="IPR002182">
    <property type="entry name" value="NB-ARC"/>
</dbReference>
<comment type="caution">
    <text evidence="8">The sequence shown here is derived from an EMBL/GenBank/DDBJ whole genome shotgun (WGS) entry which is preliminary data.</text>
</comment>
<dbReference type="GO" id="GO:0005524">
    <property type="term" value="F:ATP binding"/>
    <property type="evidence" value="ECO:0007669"/>
    <property type="project" value="UniProtKB-KW"/>
</dbReference>
<keyword evidence="5" id="KW-0611">Plant defense</keyword>
<dbReference type="Gene3D" id="3.80.10.10">
    <property type="entry name" value="Ribonuclease Inhibitor"/>
    <property type="match status" value="5"/>
</dbReference>
<dbReference type="PRINTS" id="PR00364">
    <property type="entry name" value="DISEASERSIST"/>
</dbReference>
<dbReference type="FunFam" id="3.40.50.300:FF:001091">
    <property type="entry name" value="Probable disease resistance protein At1g61300"/>
    <property type="match status" value="1"/>
</dbReference>
<evidence type="ECO:0000313" key="8">
    <source>
        <dbReference type="EMBL" id="GMJ10049.1"/>
    </source>
</evidence>
<proteinExistence type="inferred from homology"/>
<organism evidence="8 9">
    <name type="scientific">Hibiscus trionum</name>
    <name type="common">Flower of an hour</name>
    <dbReference type="NCBI Taxonomy" id="183268"/>
    <lineage>
        <taxon>Eukaryota</taxon>
        <taxon>Viridiplantae</taxon>
        <taxon>Streptophyta</taxon>
        <taxon>Embryophyta</taxon>
        <taxon>Tracheophyta</taxon>
        <taxon>Spermatophyta</taxon>
        <taxon>Magnoliopsida</taxon>
        <taxon>eudicotyledons</taxon>
        <taxon>Gunneridae</taxon>
        <taxon>Pentapetalae</taxon>
        <taxon>rosids</taxon>
        <taxon>malvids</taxon>
        <taxon>Malvales</taxon>
        <taxon>Malvaceae</taxon>
        <taxon>Malvoideae</taxon>
        <taxon>Hibiscus</taxon>
    </lineage>
</organism>